<dbReference type="SUPFAM" id="SSF48008">
    <property type="entry name" value="GntR ligand-binding domain-like"/>
    <property type="match status" value="1"/>
</dbReference>
<dbReference type="Pfam" id="PF00392">
    <property type="entry name" value="GntR"/>
    <property type="match status" value="1"/>
</dbReference>
<dbReference type="CDD" id="cd07377">
    <property type="entry name" value="WHTH_GntR"/>
    <property type="match status" value="1"/>
</dbReference>
<dbReference type="InterPro" id="IPR036390">
    <property type="entry name" value="WH_DNA-bd_sf"/>
</dbReference>
<evidence type="ECO:0000256" key="2">
    <source>
        <dbReference type="ARBA" id="ARBA00023125"/>
    </source>
</evidence>
<keyword evidence="6" id="KW-1185">Reference proteome</keyword>
<sequence>MSDARPTYPSISEVLHASPGAKALTRLSAVDTVRARIRLSIESGLLSPGTKLPHLEDIAVGLEVSKATARRALEQLVEEDVLVRKRGRYGGTFVAENLPEETGDATAAYHSAASAIRLLIDQRSLMESTIMLAAAQHASEADCHKLEQLTKQSERSRTWYEHHAYDVKFHRHCANMSQLQETDAYLKTYHSLHKYFVPYPMEKIQPRLDEHRELIEAFRTNDSLKAVEITQAHVGVLREEMFIGLTKPQE</sequence>
<reference evidence="6" key="1">
    <citation type="journal article" date="2019" name="Int. J. Syst. Evol. Microbiol.">
        <title>The Global Catalogue of Microorganisms (GCM) 10K type strain sequencing project: providing services to taxonomists for standard genome sequencing and annotation.</title>
        <authorList>
            <consortium name="The Broad Institute Genomics Platform"/>
            <consortium name="The Broad Institute Genome Sequencing Center for Infectious Disease"/>
            <person name="Wu L."/>
            <person name="Ma J."/>
        </authorList>
    </citation>
    <scope>NUCLEOTIDE SEQUENCE [LARGE SCALE GENOMIC DNA]</scope>
    <source>
        <strain evidence="6">JCM 13595</strain>
    </source>
</reference>
<dbReference type="PROSITE" id="PS50949">
    <property type="entry name" value="HTH_GNTR"/>
    <property type="match status" value="1"/>
</dbReference>
<dbReference type="PANTHER" id="PTHR43537:SF5">
    <property type="entry name" value="UXU OPERON TRANSCRIPTIONAL REGULATOR"/>
    <property type="match status" value="1"/>
</dbReference>
<dbReference type="InterPro" id="IPR008920">
    <property type="entry name" value="TF_FadR/GntR_C"/>
</dbReference>
<keyword evidence="3" id="KW-0804">Transcription</keyword>
<dbReference type="SMART" id="SM00895">
    <property type="entry name" value="FCD"/>
    <property type="match status" value="1"/>
</dbReference>
<name>A0ABN2U282_9MICC</name>
<dbReference type="SMART" id="SM00345">
    <property type="entry name" value="HTH_GNTR"/>
    <property type="match status" value="1"/>
</dbReference>
<feature type="domain" description="HTH gntR-type" evidence="4">
    <location>
        <begin position="27"/>
        <end position="97"/>
    </location>
</feature>
<dbReference type="Gene3D" id="1.10.10.10">
    <property type="entry name" value="Winged helix-like DNA-binding domain superfamily/Winged helix DNA-binding domain"/>
    <property type="match status" value="1"/>
</dbReference>
<evidence type="ECO:0000313" key="6">
    <source>
        <dbReference type="Proteomes" id="UP001501461"/>
    </source>
</evidence>
<dbReference type="Proteomes" id="UP001501461">
    <property type="component" value="Unassembled WGS sequence"/>
</dbReference>
<dbReference type="Gene3D" id="1.20.120.530">
    <property type="entry name" value="GntR ligand-binding domain-like"/>
    <property type="match status" value="1"/>
</dbReference>
<proteinExistence type="predicted"/>
<evidence type="ECO:0000256" key="1">
    <source>
        <dbReference type="ARBA" id="ARBA00023015"/>
    </source>
</evidence>
<gene>
    <name evidence="5" type="ORF">GCM10009720_03300</name>
</gene>
<keyword evidence="1" id="KW-0805">Transcription regulation</keyword>
<comment type="caution">
    <text evidence="5">The sequence shown here is derived from an EMBL/GenBank/DDBJ whole genome shotgun (WGS) entry which is preliminary data.</text>
</comment>
<dbReference type="RefSeq" id="WP_343955860.1">
    <property type="nucleotide sequence ID" value="NZ_BAAAMN010000007.1"/>
</dbReference>
<organism evidence="5 6">
    <name type="scientific">Yaniella flava</name>
    <dbReference type="NCBI Taxonomy" id="287930"/>
    <lineage>
        <taxon>Bacteria</taxon>
        <taxon>Bacillati</taxon>
        <taxon>Actinomycetota</taxon>
        <taxon>Actinomycetes</taxon>
        <taxon>Micrococcales</taxon>
        <taxon>Micrococcaceae</taxon>
        <taxon>Yaniella</taxon>
    </lineage>
</organism>
<dbReference type="EMBL" id="BAAAMN010000007">
    <property type="protein sequence ID" value="GAA2026957.1"/>
    <property type="molecule type" value="Genomic_DNA"/>
</dbReference>
<dbReference type="Pfam" id="PF07729">
    <property type="entry name" value="FCD"/>
    <property type="match status" value="1"/>
</dbReference>
<accession>A0ABN2U282</accession>
<evidence type="ECO:0000313" key="5">
    <source>
        <dbReference type="EMBL" id="GAA2026957.1"/>
    </source>
</evidence>
<evidence type="ECO:0000259" key="4">
    <source>
        <dbReference type="PROSITE" id="PS50949"/>
    </source>
</evidence>
<dbReference type="SUPFAM" id="SSF46785">
    <property type="entry name" value="Winged helix' DNA-binding domain"/>
    <property type="match status" value="1"/>
</dbReference>
<dbReference type="InterPro" id="IPR036388">
    <property type="entry name" value="WH-like_DNA-bd_sf"/>
</dbReference>
<keyword evidence="2" id="KW-0238">DNA-binding</keyword>
<evidence type="ECO:0000256" key="3">
    <source>
        <dbReference type="ARBA" id="ARBA00023163"/>
    </source>
</evidence>
<dbReference type="PANTHER" id="PTHR43537">
    <property type="entry name" value="TRANSCRIPTIONAL REGULATOR, GNTR FAMILY"/>
    <property type="match status" value="1"/>
</dbReference>
<dbReference type="InterPro" id="IPR000524">
    <property type="entry name" value="Tscrpt_reg_HTH_GntR"/>
</dbReference>
<dbReference type="InterPro" id="IPR011711">
    <property type="entry name" value="GntR_C"/>
</dbReference>
<protein>
    <recommendedName>
        <fullName evidence="4">HTH gntR-type domain-containing protein</fullName>
    </recommendedName>
</protein>